<sequence>MRIFTPLSAPTRWHYSGLQDAADLLLVAQSGTELCRNCGGQLSRAVVLGSDYQDQQMHAIFYAQGPSMRSSVTVPSFQNIELMNLWTELLQLEHVQNNGSKTFPEQILREPRSRVERRKFGIRECPFTNEESVIDCGGCSMLQRVRLTKWMLTCNQPNRHLIMLSTSFSSLCYQKFCEKLVITGTIEDDSVALLEIFHKNNTVTSSQSVCRFVNSRYDDQCPIVNVSEDQGIRTLSANPKKVLARMATIQIPWNVLFIRDVLDHANAYTLAVSKKLGRVICLTGTAFDRNFDGIADKNKTGSPSHMYRVLIRCSSPWSADGFSCQNPLRAEVLAFIFPHMEGDANGLAPHELLLLYTARLRDVELISGIEFDLPMVPAMHMMRLKLNVATQLW</sequence>
<name>A0AAN8EWU9_TRICO</name>
<accession>A0AAN8EWU9</accession>
<protein>
    <submittedName>
        <fullName evidence="1">NUC domain-containing protein</fullName>
    </submittedName>
</protein>
<dbReference type="AlphaFoldDB" id="A0AAN8EWU9"/>
<dbReference type="GO" id="GO:0016529">
    <property type="term" value="C:sarcoplasmic reticulum"/>
    <property type="evidence" value="ECO:0007669"/>
    <property type="project" value="TreeGrafter"/>
</dbReference>
<organism evidence="1 2">
    <name type="scientific">Trichostrongylus colubriformis</name>
    <name type="common">Black scour worm</name>
    <dbReference type="NCBI Taxonomy" id="6319"/>
    <lineage>
        <taxon>Eukaryota</taxon>
        <taxon>Metazoa</taxon>
        <taxon>Ecdysozoa</taxon>
        <taxon>Nematoda</taxon>
        <taxon>Chromadorea</taxon>
        <taxon>Rhabditida</taxon>
        <taxon>Rhabditina</taxon>
        <taxon>Rhabditomorpha</taxon>
        <taxon>Strongyloidea</taxon>
        <taxon>Trichostrongylidae</taxon>
        <taxon>Trichostrongylus</taxon>
    </lineage>
</organism>
<gene>
    <name evidence="1" type="ORF">GCK32_002165</name>
</gene>
<dbReference type="InterPro" id="IPR044929">
    <property type="entry name" value="DNA/RNA_non-sp_Endonuclease_sf"/>
</dbReference>
<dbReference type="PANTHER" id="PTHR10151">
    <property type="entry name" value="ECTONUCLEOTIDE PYROPHOSPHATASE/PHOSPHODIESTERASE"/>
    <property type="match status" value="1"/>
</dbReference>
<dbReference type="Gene3D" id="3.40.570.10">
    <property type="entry name" value="Extracellular Endonuclease, subunit A"/>
    <property type="match status" value="1"/>
</dbReference>
<keyword evidence="2" id="KW-1185">Reference proteome</keyword>
<dbReference type="GO" id="GO:0031674">
    <property type="term" value="C:I band"/>
    <property type="evidence" value="ECO:0007669"/>
    <property type="project" value="TreeGrafter"/>
</dbReference>
<dbReference type="EMBL" id="WIXE01019931">
    <property type="protein sequence ID" value="KAK5969636.1"/>
    <property type="molecule type" value="Genomic_DNA"/>
</dbReference>
<dbReference type="InterPro" id="IPR017850">
    <property type="entry name" value="Alkaline_phosphatase_core_sf"/>
</dbReference>
<comment type="caution">
    <text evidence="1">The sequence shown here is derived from an EMBL/GenBank/DDBJ whole genome shotgun (WGS) entry which is preliminary data.</text>
</comment>
<dbReference type="Proteomes" id="UP001331761">
    <property type="component" value="Unassembled WGS sequence"/>
</dbReference>
<dbReference type="SUPFAM" id="SSF53649">
    <property type="entry name" value="Alkaline phosphatase-like"/>
    <property type="match status" value="1"/>
</dbReference>
<dbReference type="Gene3D" id="3.40.720.10">
    <property type="entry name" value="Alkaline Phosphatase, subunit A"/>
    <property type="match status" value="1"/>
</dbReference>
<reference evidence="1 2" key="1">
    <citation type="submission" date="2019-10" db="EMBL/GenBank/DDBJ databases">
        <title>Assembly and Annotation for the nematode Trichostrongylus colubriformis.</title>
        <authorList>
            <person name="Martin J."/>
        </authorList>
    </citation>
    <scope>NUCLEOTIDE SEQUENCE [LARGE SCALE GENOMIC DNA]</scope>
    <source>
        <strain evidence="1">G859</strain>
        <tissue evidence="1">Whole worm</tissue>
    </source>
</reference>
<evidence type="ECO:0000313" key="1">
    <source>
        <dbReference type="EMBL" id="KAK5969636.1"/>
    </source>
</evidence>
<dbReference type="GO" id="GO:0055120">
    <property type="term" value="C:striated muscle dense body"/>
    <property type="evidence" value="ECO:0007669"/>
    <property type="project" value="TreeGrafter"/>
</dbReference>
<dbReference type="PANTHER" id="PTHR10151:SF114">
    <property type="entry name" value="ECTONUCLEOTIDE PYROPHOSPHATASE_PHOSPHODIESTERASE C27A7.3"/>
    <property type="match status" value="1"/>
</dbReference>
<proteinExistence type="predicted"/>
<evidence type="ECO:0000313" key="2">
    <source>
        <dbReference type="Proteomes" id="UP001331761"/>
    </source>
</evidence>